<protein>
    <recommendedName>
        <fullName evidence="2">Reverse transcriptase domain-containing protein</fullName>
    </recommendedName>
</protein>
<gene>
    <name evidence="4" type="primary">LOC140014666</name>
</gene>
<dbReference type="SUPFAM" id="SSF56219">
    <property type="entry name" value="DNase I-like"/>
    <property type="match status" value="1"/>
</dbReference>
<dbReference type="RefSeq" id="XP_071921851.1">
    <property type="nucleotide sequence ID" value="XM_072065750.1"/>
</dbReference>
<feature type="region of interest" description="Disordered" evidence="1">
    <location>
        <begin position="1069"/>
        <end position="1089"/>
    </location>
</feature>
<dbReference type="PROSITE" id="PS50878">
    <property type="entry name" value="RT_POL"/>
    <property type="match status" value="1"/>
</dbReference>
<reference evidence="4" key="1">
    <citation type="submission" date="2025-08" db="UniProtKB">
        <authorList>
            <consortium name="RefSeq"/>
        </authorList>
    </citation>
    <scope>IDENTIFICATION</scope>
    <source>
        <tissue evidence="4">Leaves</tissue>
    </source>
</reference>
<dbReference type="Pfam" id="PF00078">
    <property type="entry name" value="RVT_1"/>
    <property type="match status" value="1"/>
</dbReference>
<evidence type="ECO:0000313" key="4">
    <source>
        <dbReference type="RefSeq" id="XP_071921851.1"/>
    </source>
</evidence>
<dbReference type="InterPro" id="IPR036691">
    <property type="entry name" value="Endo/exonu/phosph_ase_sf"/>
</dbReference>
<name>A0ABM4VQN8_COFAR</name>
<feature type="domain" description="Reverse transcriptase" evidence="2">
    <location>
        <begin position="393"/>
        <end position="675"/>
    </location>
</feature>
<keyword evidence="3" id="KW-1185">Reference proteome</keyword>
<dbReference type="SUPFAM" id="SSF56672">
    <property type="entry name" value="DNA/RNA polymerases"/>
    <property type="match status" value="1"/>
</dbReference>
<dbReference type="PANTHER" id="PTHR31635:SF196">
    <property type="entry name" value="REVERSE TRANSCRIPTASE DOMAIN-CONTAINING PROTEIN-RELATED"/>
    <property type="match status" value="1"/>
</dbReference>
<proteinExistence type="predicted"/>
<dbReference type="Gene3D" id="3.60.10.10">
    <property type="entry name" value="Endonuclease/exonuclease/phosphatase"/>
    <property type="match status" value="1"/>
</dbReference>
<organism evidence="3 4">
    <name type="scientific">Coffea arabica</name>
    <name type="common">Arabian coffee</name>
    <dbReference type="NCBI Taxonomy" id="13443"/>
    <lineage>
        <taxon>Eukaryota</taxon>
        <taxon>Viridiplantae</taxon>
        <taxon>Streptophyta</taxon>
        <taxon>Embryophyta</taxon>
        <taxon>Tracheophyta</taxon>
        <taxon>Spermatophyta</taxon>
        <taxon>Magnoliopsida</taxon>
        <taxon>eudicotyledons</taxon>
        <taxon>Gunneridae</taxon>
        <taxon>Pentapetalae</taxon>
        <taxon>asterids</taxon>
        <taxon>lamiids</taxon>
        <taxon>Gentianales</taxon>
        <taxon>Rubiaceae</taxon>
        <taxon>Ixoroideae</taxon>
        <taxon>Gardenieae complex</taxon>
        <taxon>Bertiereae - Coffeeae clade</taxon>
        <taxon>Coffeeae</taxon>
        <taxon>Coffea</taxon>
    </lineage>
</organism>
<evidence type="ECO:0000256" key="1">
    <source>
        <dbReference type="SAM" id="MobiDB-lite"/>
    </source>
</evidence>
<accession>A0ABM4VQN8</accession>
<sequence length="1231" mass="142992">MDRKEGMALFWNKDIEVREVVTTALTIEALVFDPELQIDWWFIGVYMSCDANIRKQQWKVLTARRQLWGDKWLLAGDFNDILTNEEKWGGFTGNPWTWSNNWDGEGEIRQRLDRGLSTINWSQFFDKAKCDHVETVGSDHSMLLIDNWPRMDKKRSKFSFDKRWLKREGISQVVEQAWKQTVEGNRMYRITRQIANCRVALLKWKNNFTGNSLLKINQVKQQIKEIKESKESGVKDKISELKIQLKEAYTEEEQFWAQKARIDWLREGDKNTKFFHACVKGRRRRNRMLNIQRDDGSWTKSEEELGKEVAEYYRVLFASSGCEGLGEILNGIPTTITTEMNARLTQEVEEKEIKSALFSMNPNKAPGQDGMNPLFFQKFWHVVKSDLIAAIRHFFWSSNMPKSWNHTVISLIPKIQNPTNLKSYRPISLCNVVYKVISKILANRLKNVLNHCISKTQAAFIPGRQILDNVILSHEYLHYMNNKRQGQNGLMAVKLDMSKAYDRVEWKFLDAMMEKMGYCTVWRKWIWSCLSSVTYSFNINGVPQEFVTPERGIRQGDPLSPYLFLLCSEGFSNLLKQAEGDKRITGVKICRSGPRLTHLFFADDSLIFCNADKEEASELVQILRKYEKGSGQSINLEKSSVFFSRNVSHQRKGEVRQSLGTIQVATQGKYLGLPMVITRSKQQVFGFIKDSISKRMKNWKNKLLSQGGKEVLLKAVSMALPVYTMSCFKLPNTLCKEVTSIFAKYWWGEAEGRDKIHWCSWGRMAMEKKEGGLGFKDLQKFNKALLAKQVWRLITKPNLLVSKVLRAKYFHRDSIFKCKVPKCSSWIWQSLMNVRDLVQKGTRKRIGNGKTTNIWEDIWIPGNEDGKVTSAMPQNCNIRRVDELISGFRWNKPLVLRTFNQKDAVEILDIPISISGREDSNYWVHSGHGSYTVNSGYKVLCRERTQSRGRRENEAETSSANSKGKQWKWLWKLKLKSNRAQEVWKMAPVQWDGLSDQTGNFTTWWTAMLDAICRTEGREHIELTVNILWQIWKRRNEWKFNAKRKHPWKTVKKAQQEWHEQATVWSKENTTPEIAARDKEEAEPEEGGRDEMQIRISTQVQEPTNRIGTGIIATNFNHQLVAAWALIDRKARNQVQNIAEAVKMAIIKAKQQQWQKITVYIPSPQLLKGLTEGIAKDIKMATLTDDINNLRALFQKCSFCLDRRLDSRCDLISGYALGIFQDEEWINSQYV</sequence>
<dbReference type="PANTHER" id="PTHR31635">
    <property type="entry name" value="REVERSE TRANSCRIPTASE DOMAIN-CONTAINING PROTEIN-RELATED"/>
    <property type="match status" value="1"/>
</dbReference>
<evidence type="ECO:0000313" key="3">
    <source>
        <dbReference type="Proteomes" id="UP001652660"/>
    </source>
</evidence>
<evidence type="ECO:0000259" key="2">
    <source>
        <dbReference type="PROSITE" id="PS50878"/>
    </source>
</evidence>
<dbReference type="CDD" id="cd01650">
    <property type="entry name" value="RT_nLTR_like"/>
    <property type="match status" value="1"/>
</dbReference>
<dbReference type="InterPro" id="IPR000477">
    <property type="entry name" value="RT_dom"/>
</dbReference>
<feature type="compositionally biased region" description="Basic and acidic residues" evidence="1">
    <location>
        <begin position="1075"/>
        <end position="1089"/>
    </location>
</feature>
<dbReference type="InterPro" id="IPR043502">
    <property type="entry name" value="DNA/RNA_pol_sf"/>
</dbReference>
<dbReference type="Proteomes" id="UP001652660">
    <property type="component" value="Chromosome 9e"/>
</dbReference>
<dbReference type="GeneID" id="140014666"/>